<keyword evidence="1" id="KW-0472">Membrane</keyword>
<evidence type="ECO:0000313" key="5">
    <source>
        <dbReference type="Proteomes" id="UP000269148"/>
    </source>
</evidence>
<dbReference type="KEGG" id="siq:DQ08_00935"/>
<sequence length="128" mass="14529">MKQKKIMVSLVLIMLLVIGGFGYMVYKQDAEKEKMIAIAHSEEAKKVYESFMKKRDKNAFTKDGIIKSYKVDDKSLDYNPMGGMFVNVVINNSSNLYMSFNLVEEDNKLDYANVVVSGVLLDKLGEPK</sequence>
<dbReference type="KEGG" id="sio:DW64_00930"/>
<dbReference type="GeneID" id="35765303"/>
<keyword evidence="1" id="KW-1133">Transmembrane helix</keyword>
<dbReference type="STRING" id="1346.BMF34_01110"/>
<organism evidence="3 5">
    <name type="scientific">Streptococcus iniae</name>
    <name type="common">Streptococcus shiloi</name>
    <dbReference type="NCBI Taxonomy" id="1346"/>
    <lineage>
        <taxon>Bacteria</taxon>
        <taxon>Bacillati</taxon>
        <taxon>Bacillota</taxon>
        <taxon>Bacilli</taxon>
        <taxon>Lactobacillales</taxon>
        <taxon>Streptococcaceae</taxon>
        <taxon>Streptococcus</taxon>
    </lineage>
</organism>
<feature type="transmembrane region" description="Helical" evidence="1">
    <location>
        <begin position="6"/>
        <end position="26"/>
    </location>
</feature>
<dbReference type="EMBL" id="QLQD01000011">
    <property type="protein sequence ID" value="RLU59137.1"/>
    <property type="molecule type" value="Genomic_DNA"/>
</dbReference>
<dbReference type="RefSeq" id="WP_003098878.1">
    <property type="nucleotide sequence ID" value="NZ_CP010783.1"/>
</dbReference>
<reference evidence="3 5" key="2">
    <citation type="submission" date="2018-06" db="EMBL/GenBank/DDBJ databases">
        <title>Mutators as drivers of adaptation in pathogenic bacteria and a risk factor for host jumps and vaccine escape.</title>
        <authorList>
            <person name="Barnes A.C."/>
            <person name="Silayeva O."/>
        </authorList>
    </citation>
    <scope>NUCLEOTIDE SEQUENCE [LARGE SCALE GENOMIC DNA]</scope>
    <source>
        <strain evidence="3 5">QMA0445</strain>
    </source>
</reference>
<dbReference type="Proteomes" id="UP000269148">
    <property type="component" value="Unassembled WGS sequence"/>
</dbReference>
<dbReference type="Proteomes" id="UP000025245">
    <property type="component" value="Chromosome"/>
</dbReference>
<protein>
    <submittedName>
        <fullName evidence="3">DUF1310 family protein</fullName>
    </submittedName>
</protein>
<name>A0A3L8GR51_STRIN</name>
<evidence type="ECO:0000313" key="2">
    <source>
        <dbReference type="EMBL" id="AHY15075.1"/>
    </source>
</evidence>
<dbReference type="KEGG" id="siz:SI82_01030"/>
<evidence type="ECO:0000313" key="4">
    <source>
        <dbReference type="Proteomes" id="UP000025245"/>
    </source>
</evidence>
<gene>
    <name evidence="3" type="ORF">DIY07_00865</name>
    <name evidence="2" type="ORF">DQ08_00935</name>
</gene>
<reference evidence="2 4" key="1">
    <citation type="journal article" date="2014" name="Genome Announc.">
        <title>Complete Genome Sequence of a Virulent Strain, Streptococcus iniae ISET0901, Isolated from Diseased Tilapia.</title>
        <authorList>
            <person name="Pridgeon J.W."/>
            <person name="Zhang D."/>
            <person name="Zhang L."/>
        </authorList>
    </citation>
    <scope>NUCLEOTIDE SEQUENCE [LARGE SCALE GENOMIC DNA]</scope>
    <source>
        <strain evidence="2 4">ISET0901</strain>
    </source>
</reference>
<dbReference type="InterPro" id="IPR010738">
    <property type="entry name" value="DUF1310"/>
</dbReference>
<evidence type="ECO:0000313" key="3">
    <source>
        <dbReference type="EMBL" id="RLU59137.1"/>
    </source>
</evidence>
<dbReference type="EMBL" id="CP007586">
    <property type="protein sequence ID" value="AHY15075.1"/>
    <property type="molecule type" value="Genomic_DNA"/>
</dbReference>
<dbReference type="OrthoDB" id="2237686at2"/>
<evidence type="ECO:0000256" key="1">
    <source>
        <dbReference type="SAM" id="Phobius"/>
    </source>
</evidence>
<keyword evidence="4" id="KW-1185">Reference proteome</keyword>
<dbReference type="Pfam" id="PF07006">
    <property type="entry name" value="DUF1310"/>
    <property type="match status" value="1"/>
</dbReference>
<accession>A0A3L8GR51</accession>
<dbReference type="AlphaFoldDB" id="A0A3L8GR51"/>
<proteinExistence type="predicted"/>
<keyword evidence="1" id="KW-0812">Transmembrane</keyword>